<dbReference type="EMBL" id="CP025198">
    <property type="protein sequence ID" value="AXE39885.1"/>
    <property type="molecule type" value="Genomic_DNA"/>
</dbReference>
<dbReference type="KEGG" id="acij:JS278_02750"/>
<accession>A0A344UX87</accession>
<dbReference type="Gene3D" id="3.30.110.70">
    <property type="entry name" value="Hypothetical protein apc22750. Chain B"/>
    <property type="match status" value="1"/>
</dbReference>
<evidence type="ECO:0000256" key="1">
    <source>
        <dbReference type="ARBA" id="ARBA00010751"/>
    </source>
</evidence>
<feature type="compositionally biased region" description="Pro residues" evidence="2">
    <location>
        <begin position="37"/>
        <end position="53"/>
    </location>
</feature>
<dbReference type="SUPFAM" id="SSF117782">
    <property type="entry name" value="YbjQ-like"/>
    <property type="match status" value="1"/>
</dbReference>
<evidence type="ECO:0000256" key="2">
    <source>
        <dbReference type="SAM" id="MobiDB-lite"/>
    </source>
</evidence>
<feature type="compositionally biased region" description="Pro residues" evidence="2">
    <location>
        <begin position="64"/>
        <end position="82"/>
    </location>
</feature>
<dbReference type="Pfam" id="PF01906">
    <property type="entry name" value="YbjQ_1"/>
    <property type="match status" value="1"/>
</dbReference>
<name>A0A344UX87_9ACTN</name>
<feature type="compositionally biased region" description="Low complexity" evidence="2">
    <location>
        <begin position="83"/>
        <end position="100"/>
    </location>
</feature>
<dbReference type="Proteomes" id="UP000251995">
    <property type="component" value="Chromosome"/>
</dbReference>
<dbReference type="PANTHER" id="PTHR34068:SF2">
    <property type="entry name" value="UPF0145 PROTEIN SCO3412"/>
    <property type="match status" value="1"/>
</dbReference>
<dbReference type="OrthoDB" id="9796448at2"/>
<reference evidence="3 4" key="1">
    <citation type="submission" date="2017-12" db="EMBL/GenBank/DDBJ databases">
        <title>The whole genome sequence of the Acidipropionibacterium virtanenii sp. nov. type strain JS278.</title>
        <authorList>
            <person name="Laine P."/>
            <person name="Deptula P."/>
            <person name="Varmanen P."/>
            <person name="Auvinen P."/>
        </authorList>
    </citation>
    <scope>NUCLEOTIDE SEQUENCE [LARGE SCALE GENOMIC DNA]</scope>
    <source>
        <strain evidence="3 4">JS278</strain>
    </source>
</reference>
<dbReference type="InterPro" id="IPR035439">
    <property type="entry name" value="UPF0145_dom_sf"/>
</dbReference>
<feature type="region of interest" description="Disordered" evidence="2">
    <location>
        <begin position="1"/>
        <end position="124"/>
    </location>
</feature>
<dbReference type="AlphaFoldDB" id="A0A344UX87"/>
<gene>
    <name evidence="3" type="ORF">JS278_02750</name>
</gene>
<feature type="compositionally biased region" description="Low complexity" evidence="2">
    <location>
        <begin position="16"/>
        <end position="36"/>
    </location>
</feature>
<sequence>MSSSLPPSQPQPGWQPPRQGQQPPQGQPPQGQSQQPPQGPPPGYPVQYPPQGPWPNRYSSAGYPTPPVPQPGQLPPQPPVQPPTQHSQQSQSSRSAQGPSPEERQVAPPAPVPPVRMPEPPAVTASFPRHDIPVLTLADFPGRRIAAVLGSVEGCVTRSRELEPRADLSEILMLTRQDAVDAMVTLALRAGADAVLGLRFDTSAISDGASEICAYGTAVKLAEEA</sequence>
<dbReference type="RefSeq" id="WP_114045693.1">
    <property type="nucleotide sequence ID" value="NZ_CP025198.1"/>
</dbReference>
<feature type="compositionally biased region" description="Pro residues" evidence="2">
    <location>
        <begin position="108"/>
        <end position="121"/>
    </location>
</feature>
<keyword evidence="4" id="KW-1185">Reference proteome</keyword>
<evidence type="ECO:0000313" key="4">
    <source>
        <dbReference type="Proteomes" id="UP000251995"/>
    </source>
</evidence>
<dbReference type="PANTHER" id="PTHR34068">
    <property type="entry name" value="UPF0145 PROTEIN YBJQ"/>
    <property type="match status" value="1"/>
</dbReference>
<organism evidence="3 4">
    <name type="scientific">Acidipropionibacterium virtanenii</name>
    <dbReference type="NCBI Taxonomy" id="2057246"/>
    <lineage>
        <taxon>Bacteria</taxon>
        <taxon>Bacillati</taxon>
        <taxon>Actinomycetota</taxon>
        <taxon>Actinomycetes</taxon>
        <taxon>Propionibacteriales</taxon>
        <taxon>Propionibacteriaceae</taxon>
        <taxon>Acidipropionibacterium</taxon>
    </lineage>
</organism>
<proteinExistence type="inferred from homology"/>
<protein>
    <submittedName>
        <fullName evidence="3">Uncharacterized protein</fullName>
    </submittedName>
</protein>
<dbReference type="InterPro" id="IPR002765">
    <property type="entry name" value="UPF0145_YbjQ-like"/>
</dbReference>
<comment type="similarity">
    <text evidence="1">Belongs to the UPF0145 family.</text>
</comment>
<evidence type="ECO:0000313" key="3">
    <source>
        <dbReference type="EMBL" id="AXE39885.1"/>
    </source>
</evidence>